<dbReference type="Proteomes" id="UP000183995">
    <property type="component" value="Unassembled WGS sequence"/>
</dbReference>
<feature type="transmembrane region" description="Helical" evidence="1">
    <location>
        <begin position="36"/>
        <end position="57"/>
    </location>
</feature>
<dbReference type="STRING" id="1123282.SAMN02745823_02133"/>
<feature type="transmembrane region" description="Helical" evidence="1">
    <location>
        <begin position="6"/>
        <end position="24"/>
    </location>
</feature>
<dbReference type="InterPro" id="IPR010001">
    <property type="entry name" value="BofA"/>
</dbReference>
<reference evidence="2 3" key="1">
    <citation type="submission" date="2016-11" db="EMBL/GenBank/DDBJ databases">
        <authorList>
            <person name="Jaros S."/>
            <person name="Januszkiewicz K."/>
            <person name="Wedrychowicz H."/>
        </authorList>
    </citation>
    <scope>NUCLEOTIDE SEQUENCE [LARGE SCALE GENOMIC DNA]</scope>
    <source>
        <strain evidence="2 3">DSM 10068</strain>
    </source>
</reference>
<dbReference type="NCBIfam" id="TIGR02862">
    <property type="entry name" value="spore_BofA"/>
    <property type="match status" value="1"/>
</dbReference>
<dbReference type="OrthoDB" id="2692225at2"/>
<dbReference type="EMBL" id="FQXV01000007">
    <property type="protein sequence ID" value="SHI05737.1"/>
    <property type="molecule type" value="Genomic_DNA"/>
</dbReference>
<evidence type="ECO:0000256" key="1">
    <source>
        <dbReference type="SAM" id="Phobius"/>
    </source>
</evidence>
<protein>
    <submittedName>
        <fullName evidence="2">Inhibitor of the pro-sigma K processing machinery</fullName>
    </submittedName>
</protein>
<evidence type="ECO:0000313" key="2">
    <source>
        <dbReference type="EMBL" id="SHI05737.1"/>
    </source>
</evidence>
<gene>
    <name evidence="2" type="ORF">SAMN02745823_02133</name>
</gene>
<dbReference type="Pfam" id="PF07441">
    <property type="entry name" value="BofA"/>
    <property type="match status" value="1"/>
</dbReference>
<organism evidence="2 3">
    <name type="scientific">Sporobacter termitidis DSM 10068</name>
    <dbReference type="NCBI Taxonomy" id="1123282"/>
    <lineage>
        <taxon>Bacteria</taxon>
        <taxon>Bacillati</taxon>
        <taxon>Bacillota</taxon>
        <taxon>Clostridia</taxon>
        <taxon>Eubacteriales</taxon>
        <taxon>Oscillospiraceae</taxon>
        <taxon>Sporobacter</taxon>
    </lineage>
</organism>
<name>A0A1M5Y106_9FIRM</name>
<dbReference type="RefSeq" id="WP_073078672.1">
    <property type="nucleotide sequence ID" value="NZ_FQXV01000007.1"/>
</dbReference>
<feature type="transmembrane region" description="Helical" evidence="1">
    <location>
        <begin position="63"/>
        <end position="87"/>
    </location>
</feature>
<evidence type="ECO:0000313" key="3">
    <source>
        <dbReference type="Proteomes" id="UP000183995"/>
    </source>
</evidence>
<keyword evidence="1" id="KW-1133">Transmembrane helix</keyword>
<keyword evidence="3" id="KW-1185">Reference proteome</keyword>
<keyword evidence="1" id="KW-0812">Transmembrane</keyword>
<keyword evidence="1" id="KW-0472">Membrane</keyword>
<dbReference type="AlphaFoldDB" id="A0A1M5Y106"/>
<accession>A0A1M5Y106</accession>
<proteinExistence type="predicted"/>
<sequence length="89" mass="9515">MAALQTTGIIVIVAILVLVLLIILRKPMKIVFKLILNVVIGFLALLAINYIGAFIGITVAVNWINAVIVGVLGVPGVALILLLKWIFVV</sequence>